<name>A0A857DG75_9FIRM</name>
<feature type="transmembrane region" description="Helical" evidence="1">
    <location>
        <begin position="64"/>
        <end position="84"/>
    </location>
</feature>
<dbReference type="EMBL" id="CP046996">
    <property type="protein sequence ID" value="QGZ99501.1"/>
    <property type="molecule type" value="Genomic_DNA"/>
</dbReference>
<keyword evidence="1" id="KW-0472">Membrane</keyword>
<organism evidence="2 3">
    <name type="scientific">Dehalobacter restrictus</name>
    <dbReference type="NCBI Taxonomy" id="55583"/>
    <lineage>
        <taxon>Bacteria</taxon>
        <taxon>Bacillati</taxon>
        <taxon>Bacillota</taxon>
        <taxon>Clostridia</taxon>
        <taxon>Eubacteriales</taxon>
        <taxon>Desulfitobacteriaceae</taxon>
        <taxon>Dehalobacter</taxon>
    </lineage>
</organism>
<dbReference type="RefSeq" id="WP_019226605.1">
    <property type="nucleotide sequence ID" value="NZ_CP046996.1"/>
</dbReference>
<evidence type="ECO:0000313" key="3">
    <source>
        <dbReference type="Proteomes" id="UP000430508"/>
    </source>
</evidence>
<evidence type="ECO:0000256" key="1">
    <source>
        <dbReference type="SAM" id="Phobius"/>
    </source>
</evidence>
<dbReference type="AlphaFoldDB" id="A0A857DG75"/>
<dbReference type="Pfam" id="PF11188">
    <property type="entry name" value="DUF2975"/>
    <property type="match status" value="1"/>
</dbReference>
<gene>
    <name evidence="2" type="ORF">GQ588_01915</name>
</gene>
<feature type="transmembrane region" description="Helical" evidence="1">
    <location>
        <begin position="173"/>
        <end position="191"/>
    </location>
</feature>
<protein>
    <submittedName>
        <fullName evidence="2">DUF2975 domain-containing protein</fullName>
    </submittedName>
</protein>
<dbReference type="InterPro" id="IPR021354">
    <property type="entry name" value="DUF2975"/>
</dbReference>
<reference evidence="2 3" key="1">
    <citation type="submission" date="2019-12" db="EMBL/GenBank/DDBJ databases">
        <title>Sequence classification of anaerobic respiratory reductive dehalogenases: First we see many, then we see few.</title>
        <authorList>
            <person name="Molenda O."/>
            <person name="Puentes Jacome L.A."/>
            <person name="Cao X."/>
            <person name="Nesbo C.L."/>
            <person name="Tang S."/>
            <person name="Morson N."/>
            <person name="Patron J."/>
            <person name="Lomheim L."/>
            <person name="Wishart D.S."/>
            <person name="Edwards E.A."/>
        </authorList>
    </citation>
    <scope>NUCLEOTIDE SEQUENCE [LARGE SCALE GENOMIC DNA]</scope>
    <source>
        <strain evidence="2 3">12DCA</strain>
    </source>
</reference>
<feature type="transmembrane region" description="Helical" evidence="1">
    <location>
        <begin position="91"/>
        <end position="111"/>
    </location>
</feature>
<keyword evidence="1" id="KW-1133">Transmembrane helix</keyword>
<accession>A0A857DG75</accession>
<sequence>MRQDNIIYLKERTRTINNILSIIFIIGIILLFATLIVCFILFFTPEQGFTVEKGNLDWFIEYNLANGTTFGVYIPFSIIQSVAIERFNAKSAFLTYLVSSSILNIIILYGIKQVIDILNTILKSTTPFNTNNVIRLKKIVLSIIIYSVAADPIKNFLGCVFVTKIYYFDFSNIHISGILIAVLISIIADVFKYGILLQEKVDTTF</sequence>
<dbReference type="Proteomes" id="UP000430508">
    <property type="component" value="Chromosome"/>
</dbReference>
<keyword evidence="1" id="KW-0812">Transmembrane</keyword>
<feature type="transmembrane region" description="Helical" evidence="1">
    <location>
        <begin position="20"/>
        <end position="44"/>
    </location>
</feature>
<proteinExistence type="predicted"/>
<evidence type="ECO:0000313" key="2">
    <source>
        <dbReference type="EMBL" id="QGZ99501.1"/>
    </source>
</evidence>